<comment type="caution">
    <text evidence="4">The sequence shown here is derived from an EMBL/GenBank/DDBJ whole genome shotgun (WGS) entry which is preliminary data.</text>
</comment>
<dbReference type="InterPro" id="IPR001461">
    <property type="entry name" value="Aspartic_peptidase_A1"/>
</dbReference>
<organism evidence="4 5">
    <name type="scientific">Furculomyces boomerangus</name>
    <dbReference type="NCBI Taxonomy" id="61424"/>
    <lineage>
        <taxon>Eukaryota</taxon>
        <taxon>Fungi</taxon>
        <taxon>Fungi incertae sedis</taxon>
        <taxon>Zoopagomycota</taxon>
        <taxon>Kickxellomycotina</taxon>
        <taxon>Harpellomycetes</taxon>
        <taxon>Harpellales</taxon>
        <taxon>Harpellaceae</taxon>
        <taxon>Furculomyces</taxon>
    </lineage>
</organism>
<evidence type="ECO:0000256" key="2">
    <source>
        <dbReference type="SAM" id="SignalP"/>
    </source>
</evidence>
<dbReference type="Proteomes" id="UP000245699">
    <property type="component" value="Unassembled WGS sequence"/>
</dbReference>
<dbReference type="OrthoDB" id="771136at2759"/>
<dbReference type="PROSITE" id="PS51767">
    <property type="entry name" value="PEPTIDASE_A1"/>
    <property type="match status" value="1"/>
</dbReference>
<keyword evidence="5" id="KW-1185">Reference proteome</keyword>
<dbReference type="Gene3D" id="2.40.70.10">
    <property type="entry name" value="Acid Proteases"/>
    <property type="match status" value="2"/>
</dbReference>
<dbReference type="EMBL" id="MBFT01000563">
    <property type="protein sequence ID" value="PVU89248.1"/>
    <property type="molecule type" value="Genomic_DNA"/>
</dbReference>
<dbReference type="STRING" id="61424.A0A2T9YA73"/>
<sequence length="368" mass="42490">MILKASSLYFWFQLASFVPVVICQYGAEYDNRFEEYLYSPLVPNYWSPECQDGSKSQGLDVDVIKGINGYYIELFSGHQKRKYRFQLDTQSYVSWLVGEECPKCLEYYGDRKLHDGIVVYPYNPKYAFVFNVEDVSVAMYTSNNRINLDYKCKENVFLMVASSSSKPMDSVLYYDGVLGLGYPKIDPKYPSIKRTTLIEKFLKPKKILTINMKPGVEKISFGYLNTKNTNGNTIWIKSSEINTFNTKTQNITLGSKNFKNQNTVVLNPKYQDSYFPSNVVGYIKDQVAKSGNCTYVGHIPIITFYIDDNMFTLRPRDYMAFVNGVCVPTIQEIDYGKHHSDSIILGQNFFKKYVVTFDYDKRQIGFTL</sequence>
<feature type="domain" description="Peptidase A1" evidence="3">
    <location>
        <begin position="70"/>
        <end position="367"/>
    </location>
</feature>
<dbReference type="AlphaFoldDB" id="A0A2T9YA73"/>
<gene>
    <name evidence="4" type="ORF">BB559_005182</name>
</gene>
<proteinExistence type="inferred from homology"/>
<protein>
    <recommendedName>
        <fullName evidence="3">Peptidase A1 domain-containing protein</fullName>
    </recommendedName>
</protein>
<evidence type="ECO:0000313" key="4">
    <source>
        <dbReference type="EMBL" id="PVU89248.1"/>
    </source>
</evidence>
<dbReference type="InterPro" id="IPR021109">
    <property type="entry name" value="Peptidase_aspartic_dom_sf"/>
</dbReference>
<feature type="chain" id="PRO_5015675441" description="Peptidase A1 domain-containing protein" evidence="2">
    <location>
        <begin position="24"/>
        <end position="368"/>
    </location>
</feature>
<dbReference type="CDD" id="cd05471">
    <property type="entry name" value="pepsin_like"/>
    <property type="match status" value="1"/>
</dbReference>
<feature type="signal peptide" evidence="2">
    <location>
        <begin position="1"/>
        <end position="23"/>
    </location>
</feature>
<dbReference type="InterPro" id="IPR033121">
    <property type="entry name" value="PEPTIDASE_A1"/>
</dbReference>
<evidence type="ECO:0000259" key="3">
    <source>
        <dbReference type="PROSITE" id="PS51767"/>
    </source>
</evidence>
<dbReference type="Pfam" id="PF00026">
    <property type="entry name" value="Asp"/>
    <property type="match status" value="1"/>
</dbReference>
<dbReference type="GO" id="GO:0004190">
    <property type="term" value="F:aspartic-type endopeptidase activity"/>
    <property type="evidence" value="ECO:0007669"/>
    <property type="project" value="InterPro"/>
</dbReference>
<accession>A0A2T9YA73</accession>
<evidence type="ECO:0000256" key="1">
    <source>
        <dbReference type="ARBA" id="ARBA00007447"/>
    </source>
</evidence>
<comment type="similarity">
    <text evidence="1">Belongs to the peptidase A1 family.</text>
</comment>
<dbReference type="PANTHER" id="PTHR47966">
    <property type="entry name" value="BETA-SITE APP-CLEAVING ENZYME, ISOFORM A-RELATED"/>
    <property type="match status" value="1"/>
</dbReference>
<dbReference type="InterPro" id="IPR034164">
    <property type="entry name" value="Pepsin-like_dom"/>
</dbReference>
<dbReference type="SUPFAM" id="SSF50630">
    <property type="entry name" value="Acid proteases"/>
    <property type="match status" value="1"/>
</dbReference>
<evidence type="ECO:0000313" key="5">
    <source>
        <dbReference type="Proteomes" id="UP000245699"/>
    </source>
</evidence>
<keyword evidence="2" id="KW-0732">Signal</keyword>
<dbReference type="GO" id="GO:0006508">
    <property type="term" value="P:proteolysis"/>
    <property type="evidence" value="ECO:0007669"/>
    <property type="project" value="InterPro"/>
</dbReference>
<dbReference type="PANTHER" id="PTHR47966:SF51">
    <property type="entry name" value="BETA-SITE APP-CLEAVING ENZYME, ISOFORM A-RELATED"/>
    <property type="match status" value="1"/>
</dbReference>
<name>A0A2T9YA73_9FUNG</name>
<reference evidence="4 5" key="1">
    <citation type="journal article" date="2018" name="MBio">
        <title>Comparative Genomics Reveals the Core Gene Toolbox for the Fungus-Insect Symbiosis.</title>
        <authorList>
            <person name="Wang Y."/>
            <person name="Stata M."/>
            <person name="Wang W."/>
            <person name="Stajich J.E."/>
            <person name="White M.M."/>
            <person name="Moncalvo J.M."/>
        </authorList>
    </citation>
    <scope>NUCLEOTIDE SEQUENCE [LARGE SCALE GENOMIC DNA]</scope>
    <source>
        <strain evidence="4 5">AUS-77-4</strain>
    </source>
</reference>